<sequence length="253" mass="28024">MRKYSITKSLGRLTGCLLLTAPLLSTTALASDFYLTVGVGQAYSSDSDATIILGGGEEAFTTNFDNAPIAKIGIGYEVLDYLDLEFVYQHNFSSQSVSDADRFTSSTGTDYYQYDIETESVMLNAALNLADLAEKFAGIEKNYYVEPYVGFGFGAARNTIDDAYRQNGAGAFSRLQYQRHKETGFAKRLFAGLQIPFSDKLTFDLSYSYSDYGRAKTSNTYNWISTSGEGNEVQGIHFDHKTHEIGASVRYNF</sequence>
<evidence type="ECO:0000313" key="4">
    <source>
        <dbReference type="EMBL" id="SCA58059.1"/>
    </source>
</evidence>
<accession>A0A1C3RLI6</accession>
<dbReference type="InterPro" id="IPR011250">
    <property type="entry name" value="OMP/PagP_B-barrel"/>
</dbReference>
<evidence type="ECO:0000256" key="2">
    <source>
        <dbReference type="SAM" id="SignalP"/>
    </source>
</evidence>
<dbReference type="STRING" id="1867952.MTBPR1_80113"/>
<dbReference type="InterPro" id="IPR027385">
    <property type="entry name" value="Beta-barrel_OMP"/>
</dbReference>
<dbReference type="Proteomes" id="UP000231658">
    <property type="component" value="Unassembled WGS sequence"/>
</dbReference>
<reference evidence="4 5" key="1">
    <citation type="submission" date="2016-07" db="EMBL/GenBank/DDBJ databases">
        <authorList>
            <person name="Lefevre C.T."/>
        </authorList>
    </citation>
    <scope>NUCLEOTIDE SEQUENCE [LARGE SCALE GENOMIC DNA]</scope>
    <source>
        <strain evidence="4">PR1</strain>
    </source>
</reference>
<gene>
    <name evidence="4" type="ORF">MTBPR1_80113</name>
</gene>
<dbReference type="EMBL" id="FLYE01000047">
    <property type="protein sequence ID" value="SCA58059.1"/>
    <property type="molecule type" value="Genomic_DNA"/>
</dbReference>
<keyword evidence="1 2" id="KW-0732">Signal</keyword>
<evidence type="ECO:0000313" key="5">
    <source>
        <dbReference type="Proteomes" id="UP000231658"/>
    </source>
</evidence>
<name>A0A1C3RLI6_9PROT</name>
<dbReference type="SUPFAM" id="SSF56925">
    <property type="entry name" value="OMPA-like"/>
    <property type="match status" value="1"/>
</dbReference>
<dbReference type="Gene3D" id="2.40.160.20">
    <property type="match status" value="1"/>
</dbReference>
<feature type="domain" description="Outer membrane protein beta-barrel" evidence="3">
    <location>
        <begin position="17"/>
        <end position="253"/>
    </location>
</feature>
<dbReference type="RefSeq" id="WP_165602691.1">
    <property type="nucleotide sequence ID" value="NZ_FLYE01000047.1"/>
</dbReference>
<dbReference type="AlphaFoldDB" id="A0A1C3RLI6"/>
<organism evidence="4 5">
    <name type="scientific">Candidatus Terasakiella magnetica</name>
    <dbReference type="NCBI Taxonomy" id="1867952"/>
    <lineage>
        <taxon>Bacteria</taxon>
        <taxon>Pseudomonadati</taxon>
        <taxon>Pseudomonadota</taxon>
        <taxon>Alphaproteobacteria</taxon>
        <taxon>Rhodospirillales</taxon>
        <taxon>Terasakiellaceae</taxon>
        <taxon>Terasakiella</taxon>
    </lineage>
</organism>
<proteinExistence type="predicted"/>
<evidence type="ECO:0000256" key="1">
    <source>
        <dbReference type="ARBA" id="ARBA00022729"/>
    </source>
</evidence>
<evidence type="ECO:0000259" key="3">
    <source>
        <dbReference type="Pfam" id="PF13505"/>
    </source>
</evidence>
<protein>
    <recommendedName>
        <fullName evidence="3">Outer membrane protein beta-barrel domain-containing protein</fullName>
    </recommendedName>
</protein>
<dbReference type="Pfam" id="PF13505">
    <property type="entry name" value="OMP_b-brl"/>
    <property type="match status" value="1"/>
</dbReference>
<feature type="signal peptide" evidence="2">
    <location>
        <begin position="1"/>
        <end position="30"/>
    </location>
</feature>
<feature type="chain" id="PRO_5008680895" description="Outer membrane protein beta-barrel domain-containing protein" evidence="2">
    <location>
        <begin position="31"/>
        <end position="253"/>
    </location>
</feature>
<keyword evidence="5" id="KW-1185">Reference proteome</keyword>